<dbReference type="EMBL" id="PDOF01000001">
    <property type="protein sequence ID" value="PYZ99173.1"/>
    <property type="molecule type" value="Genomic_DNA"/>
</dbReference>
<dbReference type="NCBIfam" id="TIGR02428">
    <property type="entry name" value="pcaJ_scoB_fam"/>
    <property type="match status" value="1"/>
</dbReference>
<evidence type="ECO:0000313" key="4">
    <source>
        <dbReference type="Proteomes" id="UP000248066"/>
    </source>
</evidence>
<proteinExistence type="inferred from homology"/>
<sequence length="217" mass="23149">MGKEIRHQMARRAAREIHAGMVVNLGIGIPTLVADYVPDTTPVMFHAENGVLGTGPSPVQGQENPFLCNAGGFPITASKGASYFDSAAAFAIIRRGKLDMTIMGALQVSENGDLANWIVPGKRVPGMGGAIELAEKAGKVIILMNHVDKEGNPKILKKCTLPLTAAGCVNLIITDMAVLEVKTEGLFLKEVFPPYTIRDVQERTEPKLVLEDAVSGT</sequence>
<name>A0A2W0HBB4_9BACI</name>
<accession>A0A2W0HBB4</accession>
<dbReference type="AlphaFoldDB" id="A0A2W0HBB4"/>
<keyword evidence="2 3" id="KW-0808">Transferase</keyword>
<dbReference type="Pfam" id="PF01144">
    <property type="entry name" value="CoA_trans"/>
    <property type="match status" value="1"/>
</dbReference>
<dbReference type="GO" id="GO:0008410">
    <property type="term" value="F:CoA-transferase activity"/>
    <property type="evidence" value="ECO:0007669"/>
    <property type="project" value="InterPro"/>
</dbReference>
<evidence type="ECO:0000256" key="1">
    <source>
        <dbReference type="ARBA" id="ARBA00007047"/>
    </source>
</evidence>
<dbReference type="SUPFAM" id="SSF100950">
    <property type="entry name" value="NagB/RpiA/CoA transferase-like"/>
    <property type="match status" value="1"/>
</dbReference>
<dbReference type="InterPro" id="IPR012791">
    <property type="entry name" value="3-oxoacid_CoA-transf_B"/>
</dbReference>
<dbReference type="PANTHER" id="PTHR13707">
    <property type="entry name" value="KETOACID-COENZYME A TRANSFERASE"/>
    <property type="match status" value="1"/>
</dbReference>
<organism evidence="3 4">
    <name type="scientific">Alteribacter lacisalsi</name>
    <dbReference type="NCBI Taxonomy" id="2045244"/>
    <lineage>
        <taxon>Bacteria</taxon>
        <taxon>Bacillati</taxon>
        <taxon>Bacillota</taxon>
        <taxon>Bacilli</taxon>
        <taxon>Bacillales</taxon>
        <taxon>Bacillaceae</taxon>
        <taxon>Alteribacter</taxon>
    </lineage>
</organism>
<dbReference type="InterPro" id="IPR037171">
    <property type="entry name" value="NagB/RpiA_transferase-like"/>
</dbReference>
<comment type="caution">
    <text evidence="3">The sequence shown here is derived from an EMBL/GenBank/DDBJ whole genome shotgun (WGS) entry which is preliminary data.</text>
</comment>
<dbReference type="OrthoDB" id="9778604at2"/>
<dbReference type="InterPro" id="IPR004165">
    <property type="entry name" value="CoA_trans_fam_I"/>
</dbReference>
<reference evidence="3 4" key="1">
    <citation type="submission" date="2017-10" db="EMBL/GenBank/DDBJ databases">
        <title>Bacillus sp. nov., a halophilic bacterium isolated from a Yangshapao Lake.</title>
        <authorList>
            <person name="Wang H."/>
        </authorList>
    </citation>
    <scope>NUCLEOTIDE SEQUENCE [LARGE SCALE GENOMIC DNA]</scope>
    <source>
        <strain evidence="3 4">YSP-3</strain>
    </source>
</reference>
<keyword evidence="4" id="KW-1185">Reference proteome</keyword>
<dbReference type="Proteomes" id="UP000248066">
    <property type="component" value="Unassembled WGS sequence"/>
</dbReference>
<dbReference type="SMART" id="SM00882">
    <property type="entry name" value="CoA_trans"/>
    <property type="match status" value="1"/>
</dbReference>
<evidence type="ECO:0000256" key="2">
    <source>
        <dbReference type="ARBA" id="ARBA00022679"/>
    </source>
</evidence>
<dbReference type="Gene3D" id="3.40.1080.10">
    <property type="entry name" value="Glutaconate Coenzyme A-transferase"/>
    <property type="match status" value="1"/>
</dbReference>
<protein>
    <submittedName>
        <fullName evidence="3">Acyl CoA:acetate/3-ketoacid CoA transferase subunit beta</fullName>
    </submittedName>
</protein>
<comment type="similarity">
    <text evidence="1">Belongs to the 3-oxoacid CoA-transferase subunit B family.</text>
</comment>
<dbReference type="PANTHER" id="PTHR13707:SF57">
    <property type="entry name" value="SUCCINYL-COA:3-KETOACID COENZYME A TRANSFERASE SUBUNIT B-RELATED"/>
    <property type="match status" value="1"/>
</dbReference>
<evidence type="ECO:0000313" key="3">
    <source>
        <dbReference type="EMBL" id="PYZ99173.1"/>
    </source>
</evidence>
<gene>
    <name evidence="3" type="ORF">CR205_07035</name>
</gene>